<protein>
    <submittedName>
        <fullName evidence="6">NADH dehydrogenase</fullName>
        <ecNumber evidence="6">1.6.99.3</ecNumber>
    </submittedName>
</protein>
<dbReference type="CDD" id="cd04733">
    <property type="entry name" value="OYE_like_2_FMN"/>
    <property type="match status" value="1"/>
</dbReference>
<dbReference type="STRING" id="1408163.A0A0F4YYS1"/>
<evidence type="ECO:0000259" key="5">
    <source>
        <dbReference type="Pfam" id="PF00724"/>
    </source>
</evidence>
<evidence type="ECO:0000256" key="3">
    <source>
        <dbReference type="ARBA" id="ARBA00022643"/>
    </source>
</evidence>
<dbReference type="EMBL" id="LASV01000102">
    <property type="protein sequence ID" value="KKA23394.1"/>
    <property type="molecule type" value="Genomic_DNA"/>
</dbReference>
<keyword evidence="4 6" id="KW-0560">Oxidoreductase</keyword>
<keyword evidence="7" id="KW-1185">Reference proteome</keyword>
<sequence length="420" mass="46390">MPLALAEPVKLPCGLILPNRFVKAAMAEGMASKKENLPNQDFFQVYAKWAEGGWGAILTGNVQVDPDYLGNPQDPVAGEYNENDTKTLDRWRQYADACQKHGTPAIVQICHAGKQSPRGAGRRGLFSPTIAPSAIPLNLGDGYLDRFFRWLAFGSPREMTVKDIEKVVRQFVDTARLMAKSGFAGVELHGAHGYLLTQFLSSKSNLRTDDYGGTPEKRAKIVVDIIRQIREAVPSNFCIGIKLNSADHDSAEFEDTMRQIELLVESGIDFLEVSGGSYEDPKMMSQDFVQNTEKSQRTLAREAFFLDFAAEIRKRFPNLVLMVTGGFRTRRGTEAAVQSKACDLVGIARPAAVNPKFPQLLLDETVPDEDAQLVLAKVRLPGWMRFLPLKRALGAGAESLYYTRQIQRLAKGLPTSGPPA</sequence>
<evidence type="ECO:0000256" key="1">
    <source>
        <dbReference type="ARBA" id="ARBA00005979"/>
    </source>
</evidence>
<evidence type="ECO:0000256" key="4">
    <source>
        <dbReference type="ARBA" id="ARBA00023002"/>
    </source>
</evidence>
<dbReference type="InterPro" id="IPR051799">
    <property type="entry name" value="NADH_flavin_oxidoreductase"/>
</dbReference>
<dbReference type="GeneID" id="25314918"/>
<dbReference type="EC" id="1.6.99.3" evidence="6"/>
<proteinExistence type="inferred from homology"/>
<dbReference type="InterPro" id="IPR013785">
    <property type="entry name" value="Aldolase_TIM"/>
</dbReference>
<comment type="similarity">
    <text evidence="1">Belongs to the NADH:flavin oxidoreductase/NADH oxidase family.</text>
</comment>
<dbReference type="SUPFAM" id="SSF51395">
    <property type="entry name" value="FMN-linked oxidoreductases"/>
    <property type="match status" value="1"/>
</dbReference>
<accession>A0A0F4YYS1</accession>
<feature type="domain" description="NADH:flavin oxidoreductase/NADH oxidase N-terminal" evidence="5">
    <location>
        <begin position="7"/>
        <end position="359"/>
    </location>
</feature>
<dbReference type="Pfam" id="PF00724">
    <property type="entry name" value="Oxidored_FMN"/>
    <property type="match status" value="1"/>
</dbReference>
<evidence type="ECO:0000256" key="2">
    <source>
        <dbReference type="ARBA" id="ARBA00022630"/>
    </source>
</evidence>
<keyword evidence="3" id="KW-0288">FMN</keyword>
<organism evidence="6 7">
    <name type="scientific">Rasamsonia emersonii (strain ATCC 16479 / CBS 393.64 / IMI 116815)</name>
    <dbReference type="NCBI Taxonomy" id="1408163"/>
    <lineage>
        <taxon>Eukaryota</taxon>
        <taxon>Fungi</taxon>
        <taxon>Dikarya</taxon>
        <taxon>Ascomycota</taxon>
        <taxon>Pezizomycotina</taxon>
        <taxon>Eurotiomycetes</taxon>
        <taxon>Eurotiomycetidae</taxon>
        <taxon>Eurotiales</taxon>
        <taxon>Trichocomaceae</taxon>
        <taxon>Rasamsonia</taxon>
    </lineage>
</organism>
<dbReference type="PANTHER" id="PTHR43656:SF2">
    <property type="entry name" value="BINDING OXIDOREDUCTASE, PUTATIVE (AFU_ORTHOLOGUE AFUA_2G08260)-RELATED"/>
    <property type="match status" value="1"/>
</dbReference>
<dbReference type="OrthoDB" id="1663137at2759"/>
<name>A0A0F4YYS1_RASE3</name>
<reference evidence="6 7" key="1">
    <citation type="submission" date="2015-04" db="EMBL/GenBank/DDBJ databases">
        <authorList>
            <person name="Heijne W.H."/>
            <person name="Fedorova N.D."/>
            <person name="Nierman W.C."/>
            <person name="Vollebregt A.W."/>
            <person name="Zhao Z."/>
            <person name="Wu L."/>
            <person name="Kumar M."/>
            <person name="Stam H."/>
            <person name="van den Berg M.A."/>
            <person name="Pel H.J."/>
        </authorList>
    </citation>
    <scope>NUCLEOTIDE SEQUENCE [LARGE SCALE GENOMIC DNA]</scope>
    <source>
        <strain evidence="6 7">CBS 393.64</strain>
    </source>
</reference>
<evidence type="ECO:0000313" key="7">
    <source>
        <dbReference type="Proteomes" id="UP000053958"/>
    </source>
</evidence>
<dbReference type="RefSeq" id="XP_013330006.1">
    <property type="nucleotide sequence ID" value="XM_013474552.1"/>
</dbReference>
<dbReference type="GO" id="GO:0016491">
    <property type="term" value="F:oxidoreductase activity"/>
    <property type="evidence" value="ECO:0007669"/>
    <property type="project" value="UniProtKB-KW"/>
</dbReference>
<gene>
    <name evidence="6" type="ORF">T310_2567</name>
</gene>
<dbReference type="Gene3D" id="3.20.20.70">
    <property type="entry name" value="Aldolase class I"/>
    <property type="match status" value="1"/>
</dbReference>
<dbReference type="GO" id="GO:0010181">
    <property type="term" value="F:FMN binding"/>
    <property type="evidence" value="ECO:0007669"/>
    <property type="project" value="InterPro"/>
</dbReference>
<dbReference type="AlphaFoldDB" id="A0A0F4YYS1"/>
<evidence type="ECO:0000313" key="6">
    <source>
        <dbReference type="EMBL" id="KKA23394.1"/>
    </source>
</evidence>
<dbReference type="PANTHER" id="PTHR43656">
    <property type="entry name" value="BINDING OXIDOREDUCTASE, PUTATIVE (AFU_ORTHOLOGUE AFUA_2G08260)-RELATED"/>
    <property type="match status" value="1"/>
</dbReference>
<dbReference type="InterPro" id="IPR001155">
    <property type="entry name" value="OxRdtase_FMN_N"/>
</dbReference>
<keyword evidence="2" id="KW-0285">Flavoprotein</keyword>
<comment type="caution">
    <text evidence="6">The sequence shown here is derived from an EMBL/GenBank/DDBJ whole genome shotgun (WGS) entry which is preliminary data.</text>
</comment>
<dbReference type="Proteomes" id="UP000053958">
    <property type="component" value="Unassembled WGS sequence"/>
</dbReference>